<evidence type="ECO:0000313" key="1">
    <source>
        <dbReference type="EMBL" id="KAF0519120.1"/>
    </source>
</evidence>
<dbReference type="OrthoDB" id="2363045at2759"/>
<keyword evidence="2" id="KW-1185">Reference proteome</keyword>
<sequence length="92" mass="10695">MLTTNLTPEEKTQLTQTRKLQRHIPCGYSYIVVCMDSFGNYEIVDYDLYRGPNALEKFIDKLEVELAEIQADLSLLAEIIMEPEDYIAFNEE</sequence>
<protein>
    <submittedName>
        <fullName evidence="1">Gastrula zinc finger protein xlcgf46.1: PROVISIONAL</fullName>
    </submittedName>
</protein>
<dbReference type="EMBL" id="WTPW01000365">
    <property type="protein sequence ID" value="KAF0519120.1"/>
    <property type="molecule type" value="Genomic_DNA"/>
</dbReference>
<organism evidence="1 2">
    <name type="scientific">Gigaspora margarita</name>
    <dbReference type="NCBI Taxonomy" id="4874"/>
    <lineage>
        <taxon>Eukaryota</taxon>
        <taxon>Fungi</taxon>
        <taxon>Fungi incertae sedis</taxon>
        <taxon>Mucoromycota</taxon>
        <taxon>Glomeromycotina</taxon>
        <taxon>Glomeromycetes</taxon>
        <taxon>Diversisporales</taxon>
        <taxon>Gigasporaceae</taxon>
        <taxon>Gigaspora</taxon>
    </lineage>
</organism>
<dbReference type="Proteomes" id="UP000439903">
    <property type="component" value="Unassembled WGS sequence"/>
</dbReference>
<evidence type="ECO:0000313" key="2">
    <source>
        <dbReference type="Proteomes" id="UP000439903"/>
    </source>
</evidence>
<proteinExistence type="predicted"/>
<gene>
    <name evidence="1" type="ORF">F8M41_016638</name>
</gene>
<name>A0A8H4AP03_GIGMA</name>
<comment type="caution">
    <text evidence="1">The sequence shown here is derived from an EMBL/GenBank/DDBJ whole genome shotgun (WGS) entry which is preliminary data.</text>
</comment>
<accession>A0A8H4AP03</accession>
<reference evidence="1 2" key="1">
    <citation type="journal article" date="2019" name="Environ. Microbiol.">
        <title>At the nexus of three kingdoms: the genome of the mycorrhizal fungus Gigaspora margarita provides insights into plant, endobacterial and fungal interactions.</title>
        <authorList>
            <person name="Venice F."/>
            <person name="Ghignone S."/>
            <person name="Salvioli di Fossalunga A."/>
            <person name="Amselem J."/>
            <person name="Novero M."/>
            <person name="Xianan X."/>
            <person name="Sedzielewska Toro K."/>
            <person name="Morin E."/>
            <person name="Lipzen A."/>
            <person name="Grigoriev I.V."/>
            <person name="Henrissat B."/>
            <person name="Martin F.M."/>
            <person name="Bonfante P."/>
        </authorList>
    </citation>
    <scope>NUCLEOTIDE SEQUENCE [LARGE SCALE GENOMIC DNA]</scope>
    <source>
        <strain evidence="1 2">BEG34</strain>
    </source>
</reference>
<dbReference type="AlphaFoldDB" id="A0A8H4AP03"/>